<dbReference type="SUPFAM" id="SSF55729">
    <property type="entry name" value="Acyl-CoA N-acyltransferases (Nat)"/>
    <property type="match status" value="1"/>
</dbReference>
<dbReference type="PROSITE" id="PS51186">
    <property type="entry name" value="GNAT"/>
    <property type="match status" value="1"/>
</dbReference>
<dbReference type="InterPro" id="IPR051531">
    <property type="entry name" value="N-acetyltransferase"/>
</dbReference>
<dbReference type="RefSeq" id="WP_057887532.1">
    <property type="nucleotide sequence ID" value="NZ_AZEZ01000025.1"/>
</dbReference>
<accession>A0A0R1QK87</accession>
<dbReference type="EMBL" id="AZEZ01000025">
    <property type="protein sequence ID" value="KRL44913.1"/>
    <property type="molecule type" value="Genomic_DNA"/>
</dbReference>
<feature type="domain" description="N-acetyltransferase" evidence="1">
    <location>
        <begin position="9"/>
        <end position="170"/>
    </location>
</feature>
<dbReference type="PATRIC" id="fig|1423770.3.peg.1462"/>
<reference evidence="2 3" key="1">
    <citation type="journal article" date="2015" name="Genome Announc.">
        <title>Expanding the biotechnology potential of lactobacilli through comparative genomics of 213 strains and associated genera.</title>
        <authorList>
            <person name="Sun Z."/>
            <person name="Harris H.M."/>
            <person name="McCann A."/>
            <person name="Guo C."/>
            <person name="Argimon S."/>
            <person name="Zhang W."/>
            <person name="Yang X."/>
            <person name="Jeffery I.B."/>
            <person name="Cooney J.C."/>
            <person name="Kagawa T.F."/>
            <person name="Liu W."/>
            <person name="Song Y."/>
            <person name="Salvetti E."/>
            <person name="Wrobel A."/>
            <person name="Rasinkangas P."/>
            <person name="Parkhill J."/>
            <person name="Rea M.C."/>
            <person name="O'Sullivan O."/>
            <person name="Ritari J."/>
            <person name="Douillard F.P."/>
            <person name="Paul Ross R."/>
            <person name="Yang R."/>
            <person name="Briner A.E."/>
            <person name="Felis G.E."/>
            <person name="de Vos W.M."/>
            <person name="Barrangou R."/>
            <person name="Klaenhammer T.R."/>
            <person name="Caufield P.W."/>
            <person name="Cui Y."/>
            <person name="Zhang H."/>
            <person name="O'Toole P.W."/>
        </authorList>
    </citation>
    <scope>NUCLEOTIDE SEQUENCE [LARGE SCALE GENOMIC DNA]</scope>
    <source>
        <strain evidence="2 3">DSM 14500</strain>
    </source>
</reference>
<evidence type="ECO:0000259" key="1">
    <source>
        <dbReference type="PROSITE" id="PS51186"/>
    </source>
</evidence>
<dbReference type="Pfam" id="PF13302">
    <property type="entry name" value="Acetyltransf_3"/>
    <property type="match status" value="1"/>
</dbReference>
<sequence>MHSIETERLIIRPLQPKDHDDLQAIILDPEVVKYTRYRDTTTPESFTKIFEEHFLTETKYTFGIEDKLSRHIIGFYEFHPSKDTGILTYALGQSAWGHGYVAEVGRAMMKYGFTELNFQRIEAHYANLNPRSGRVMSKMGMRDLGEVEVFTFPTGGVVHVLAYELTKDDWLNGKQEQAV</sequence>
<comment type="caution">
    <text evidence="2">The sequence shown here is derived from an EMBL/GenBank/DDBJ whole genome shotgun (WGS) entry which is preliminary data.</text>
</comment>
<organism evidence="2 3">
    <name type="scientific">Companilactobacillus mindensis DSM 14500</name>
    <dbReference type="NCBI Taxonomy" id="1423770"/>
    <lineage>
        <taxon>Bacteria</taxon>
        <taxon>Bacillati</taxon>
        <taxon>Bacillota</taxon>
        <taxon>Bacilli</taxon>
        <taxon>Lactobacillales</taxon>
        <taxon>Lactobacillaceae</taxon>
        <taxon>Companilactobacillus</taxon>
    </lineage>
</organism>
<dbReference type="AlphaFoldDB" id="A0A0R1QK87"/>
<protein>
    <submittedName>
        <fullName evidence="2">Putative acetyltransferase (Putative)</fullName>
    </submittedName>
</protein>
<keyword evidence="3" id="KW-1185">Reference proteome</keyword>
<keyword evidence="2" id="KW-0808">Transferase</keyword>
<name>A0A0R1QK87_9LACO</name>
<dbReference type="Proteomes" id="UP000050872">
    <property type="component" value="Unassembled WGS sequence"/>
</dbReference>
<dbReference type="STRING" id="1423770.FD29_GL001425"/>
<evidence type="ECO:0000313" key="3">
    <source>
        <dbReference type="Proteomes" id="UP000050872"/>
    </source>
</evidence>
<dbReference type="PANTHER" id="PTHR43792:SF1">
    <property type="entry name" value="N-ACETYLTRANSFERASE DOMAIN-CONTAINING PROTEIN"/>
    <property type="match status" value="1"/>
</dbReference>
<dbReference type="GO" id="GO:0016747">
    <property type="term" value="F:acyltransferase activity, transferring groups other than amino-acyl groups"/>
    <property type="evidence" value="ECO:0007669"/>
    <property type="project" value="InterPro"/>
</dbReference>
<dbReference type="InterPro" id="IPR000182">
    <property type="entry name" value="GNAT_dom"/>
</dbReference>
<dbReference type="Gene3D" id="3.40.630.30">
    <property type="match status" value="1"/>
</dbReference>
<proteinExistence type="predicted"/>
<evidence type="ECO:0000313" key="2">
    <source>
        <dbReference type="EMBL" id="KRL44913.1"/>
    </source>
</evidence>
<dbReference type="OrthoDB" id="9798081at2"/>
<dbReference type="InterPro" id="IPR016181">
    <property type="entry name" value="Acyl_CoA_acyltransferase"/>
</dbReference>
<gene>
    <name evidence="2" type="ORF">FD29_GL001425</name>
</gene>
<dbReference type="PANTHER" id="PTHR43792">
    <property type="entry name" value="GNAT FAMILY, PUTATIVE (AFU_ORTHOLOGUE AFUA_3G00765)-RELATED-RELATED"/>
    <property type="match status" value="1"/>
</dbReference>